<reference evidence="1 2" key="1">
    <citation type="journal article" date="2020" name="Genome Biol. Evol.">
        <title>Comparative genomics of Sclerotiniaceae.</title>
        <authorList>
            <person name="Valero Jimenez C.A."/>
            <person name="Steentjes M."/>
            <person name="Scholten O.E."/>
            <person name="Van Kan J.A.L."/>
        </authorList>
    </citation>
    <scope>NUCLEOTIDE SEQUENCE [LARGE SCALE GENOMIC DNA]</scope>
    <source>
        <strain evidence="1 2">MUCL 94</strain>
    </source>
</reference>
<dbReference type="GeneID" id="62148749"/>
<dbReference type="AlphaFoldDB" id="A0A9P5IJX6"/>
<evidence type="ECO:0000313" key="2">
    <source>
        <dbReference type="Proteomes" id="UP000710849"/>
    </source>
</evidence>
<name>A0A9P5IJX6_9HELO</name>
<keyword evidence="2" id="KW-1185">Reference proteome</keyword>
<accession>A0A9P5IJX6</accession>
<dbReference type="Proteomes" id="UP000710849">
    <property type="component" value="Unassembled WGS sequence"/>
</dbReference>
<comment type="caution">
    <text evidence="1">The sequence shown here is derived from an EMBL/GenBank/DDBJ whole genome shotgun (WGS) entry which is preliminary data.</text>
</comment>
<gene>
    <name evidence="1" type="ORF">EAE97_005160</name>
</gene>
<dbReference type="RefSeq" id="XP_038733009.1">
    <property type="nucleotide sequence ID" value="XM_038875672.1"/>
</dbReference>
<organism evidence="1 2">
    <name type="scientific">Botrytis byssoidea</name>
    <dbReference type="NCBI Taxonomy" id="139641"/>
    <lineage>
        <taxon>Eukaryota</taxon>
        <taxon>Fungi</taxon>
        <taxon>Dikarya</taxon>
        <taxon>Ascomycota</taxon>
        <taxon>Pezizomycotina</taxon>
        <taxon>Leotiomycetes</taxon>
        <taxon>Helotiales</taxon>
        <taxon>Sclerotiniaceae</taxon>
        <taxon>Botrytis</taxon>
    </lineage>
</organism>
<dbReference type="EMBL" id="RCSW01000009">
    <property type="protein sequence ID" value="KAF7944527.1"/>
    <property type="molecule type" value="Genomic_DNA"/>
</dbReference>
<sequence>MHGSLSQIPGASFSSKESNGRIAAWVKLFDPILKGCRLNGNNTCDSGDVRLEMGFLYHQRMNRVTRMDICTTATTYNRPSNCPSPYTSIRHTAMTSKSPIAHRENRSHAYPNAQTTHPITVPKEAPPANSSSTLRYIETSNRLSPYTIHLLSTWAFLKYKD</sequence>
<evidence type="ECO:0000313" key="1">
    <source>
        <dbReference type="EMBL" id="KAF7944527.1"/>
    </source>
</evidence>
<protein>
    <submittedName>
        <fullName evidence="1">Uncharacterized protein</fullName>
    </submittedName>
</protein>
<proteinExistence type="predicted"/>